<evidence type="ECO:0000259" key="7">
    <source>
        <dbReference type="Pfam" id="PF26354"/>
    </source>
</evidence>
<keyword evidence="4 6" id="KW-1133">Transmembrane helix</keyword>
<dbReference type="InterPro" id="IPR001851">
    <property type="entry name" value="ABC_transp_permease"/>
</dbReference>
<feature type="transmembrane region" description="Helical" evidence="6">
    <location>
        <begin position="247"/>
        <end position="264"/>
    </location>
</feature>
<dbReference type="Pfam" id="PF02653">
    <property type="entry name" value="BPD_transp_2"/>
    <property type="match status" value="1"/>
</dbReference>
<evidence type="ECO:0000256" key="5">
    <source>
        <dbReference type="ARBA" id="ARBA00023136"/>
    </source>
</evidence>
<dbReference type="PANTHER" id="PTHR30482:SF10">
    <property type="entry name" value="HIGH-AFFINITY BRANCHED-CHAIN AMINO ACID TRANSPORT PROTEIN BRAE"/>
    <property type="match status" value="1"/>
</dbReference>
<evidence type="ECO:0000256" key="2">
    <source>
        <dbReference type="ARBA" id="ARBA00022475"/>
    </source>
</evidence>
<dbReference type="GO" id="GO:0015658">
    <property type="term" value="F:branched-chain amino acid transmembrane transporter activity"/>
    <property type="evidence" value="ECO:0007669"/>
    <property type="project" value="InterPro"/>
</dbReference>
<evidence type="ECO:0000256" key="1">
    <source>
        <dbReference type="ARBA" id="ARBA00004651"/>
    </source>
</evidence>
<dbReference type="GO" id="GO:0005886">
    <property type="term" value="C:plasma membrane"/>
    <property type="evidence" value="ECO:0007669"/>
    <property type="project" value="UniProtKB-SubCell"/>
</dbReference>
<dbReference type="PANTHER" id="PTHR30482">
    <property type="entry name" value="HIGH-AFFINITY BRANCHED-CHAIN AMINO ACID TRANSPORT SYSTEM PERMEASE"/>
    <property type="match status" value="1"/>
</dbReference>
<dbReference type="CDD" id="cd06581">
    <property type="entry name" value="TM_PBP1_LivM_like"/>
    <property type="match status" value="1"/>
</dbReference>
<organism evidence="8">
    <name type="scientific">marine metagenome</name>
    <dbReference type="NCBI Taxonomy" id="408172"/>
    <lineage>
        <taxon>unclassified sequences</taxon>
        <taxon>metagenomes</taxon>
        <taxon>ecological metagenomes</taxon>
    </lineage>
</organism>
<keyword evidence="2" id="KW-1003">Cell membrane</keyword>
<proteinExistence type="predicted"/>
<accession>A0A381SX27</accession>
<evidence type="ECO:0000256" key="4">
    <source>
        <dbReference type="ARBA" id="ARBA00022989"/>
    </source>
</evidence>
<gene>
    <name evidence="8" type="ORF">METZ01_LOCUS60742</name>
</gene>
<feature type="transmembrane region" description="Helical" evidence="6">
    <location>
        <begin position="113"/>
        <end position="135"/>
    </location>
</feature>
<evidence type="ECO:0000256" key="3">
    <source>
        <dbReference type="ARBA" id="ARBA00022692"/>
    </source>
</evidence>
<feature type="transmembrane region" description="Helical" evidence="6">
    <location>
        <begin position="90"/>
        <end position="107"/>
    </location>
</feature>
<protein>
    <recommendedName>
        <fullName evidence="7">N,N-dimethylformamidase alpha subunit domain-containing protein</fullName>
    </recommendedName>
</protein>
<dbReference type="InterPro" id="IPR058713">
    <property type="entry name" value="DMF_alpha_dom"/>
</dbReference>
<comment type="subcellular location">
    <subcellularLocation>
        <location evidence="1">Cell membrane</location>
        <topology evidence="1">Multi-pass membrane protein</topology>
    </subcellularLocation>
</comment>
<feature type="transmembrane region" description="Helical" evidence="6">
    <location>
        <begin position="371"/>
        <end position="391"/>
    </location>
</feature>
<reference evidence="8" key="1">
    <citation type="submission" date="2018-05" db="EMBL/GenBank/DDBJ databases">
        <authorList>
            <person name="Lanie J.A."/>
            <person name="Ng W.-L."/>
            <person name="Kazmierczak K.M."/>
            <person name="Andrzejewski T.M."/>
            <person name="Davidsen T.M."/>
            <person name="Wayne K.J."/>
            <person name="Tettelin H."/>
            <person name="Glass J.I."/>
            <person name="Rusch D."/>
            <person name="Podicherti R."/>
            <person name="Tsui H.-C.T."/>
            <person name="Winkler M.E."/>
        </authorList>
    </citation>
    <scope>NUCLEOTIDE SEQUENCE</scope>
</reference>
<dbReference type="EMBL" id="UINC01003619">
    <property type="protein sequence ID" value="SVA07888.1"/>
    <property type="molecule type" value="Genomic_DNA"/>
</dbReference>
<feature type="transmembrane region" description="Helical" evidence="6">
    <location>
        <begin position="168"/>
        <end position="188"/>
    </location>
</feature>
<feature type="transmembrane region" description="Helical" evidence="6">
    <location>
        <begin position="142"/>
        <end position="162"/>
    </location>
</feature>
<keyword evidence="5 6" id="KW-0472">Membrane</keyword>
<feature type="domain" description="N,N-dimethylformamidase alpha subunit" evidence="7">
    <location>
        <begin position="432"/>
        <end position="535"/>
    </location>
</feature>
<keyword evidence="3 6" id="KW-0812">Transmembrane</keyword>
<dbReference type="Pfam" id="PF26354">
    <property type="entry name" value="DMF_alpha"/>
    <property type="match status" value="1"/>
</dbReference>
<sequence length="537" mass="61056">MALWGASGGNYEVPTITHKDPSEIWEKTKSFKVPITKIGRFHYEYKSSNHGSKLWNRTRWWLTRRTILWTQGVYNRKSLKAEKIRKDKRPIFWFLGLVFLALFPFIVPEDYKNTLLVAGGIFGIYASINLCWTLVIGTANIFSLATYAVVGAAAFGTSWLSINLGLPWWTLPLIGMGVGFICGIIIAIPALRLDGFYYGLLTLGLNELCRVYVVTSKTFGSASGGLYGASTFINDEWPPMVQSITSYYSSIILLILTLFLFRFVDGKRLGRILKMSPEKKEAFAEASGINYKKARVMVFLISSTALGFIGGFYTAYYRGVAFNIFSFDTVLLGLAMITIGGIGRSEGAVIGTMLVVVLDKVLISLGPIRYIMIGVLMILTILFLRNGIFGIRKQFREWRDKKKGERRSSRLERGGEMLPEQATEMDDKDEVYRKRYDKMQREFLKTLVSEEVVEEHKKKPLGQHSEALERLLLYFRRSSQVDKYVIKCEKPFKKYKIMALSGKRGGSPRLVEDKTYTSTEDAYHGVFLRRLQDLMEA</sequence>
<evidence type="ECO:0000313" key="8">
    <source>
        <dbReference type="EMBL" id="SVA07888.1"/>
    </source>
</evidence>
<name>A0A381SX27_9ZZZZ</name>
<feature type="transmembrane region" description="Helical" evidence="6">
    <location>
        <begin position="296"/>
        <end position="316"/>
    </location>
</feature>
<evidence type="ECO:0000256" key="6">
    <source>
        <dbReference type="SAM" id="Phobius"/>
    </source>
</evidence>
<dbReference type="InterPro" id="IPR043428">
    <property type="entry name" value="LivM-like"/>
</dbReference>
<dbReference type="AlphaFoldDB" id="A0A381SX27"/>